<evidence type="ECO:0000256" key="4">
    <source>
        <dbReference type="ARBA" id="ARBA00022847"/>
    </source>
</evidence>
<keyword evidence="3 7" id="KW-0812">Transmembrane</keyword>
<evidence type="ECO:0000256" key="3">
    <source>
        <dbReference type="ARBA" id="ARBA00022692"/>
    </source>
</evidence>
<feature type="transmembrane region" description="Helical" evidence="7">
    <location>
        <begin position="41"/>
        <end position="60"/>
    </location>
</feature>
<keyword evidence="9" id="KW-1185">Reference proteome</keyword>
<feature type="transmembrane region" description="Helical" evidence="7">
    <location>
        <begin position="422"/>
        <end position="439"/>
    </location>
</feature>
<proteinExistence type="predicted"/>
<keyword evidence="6 7" id="KW-0472">Membrane</keyword>
<keyword evidence="5 7" id="KW-1133">Transmembrane helix</keyword>
<dbReference type="GO" id="GO:0034755">
    <property type="term" value="P:iron ion transmembrane transport"/>
    <property type="evidence" value="ECO:0007669"/>
    <property type="project" value="TreeGrafter"/>
</dbReference>
<dbReference type="Proteomes" id="UP000627446">
    <property type="component" value="Unassembled WGS sequence"/>
</dbReference>
<evidence type="ECO:0000256" key="1">
    <source>
        <dbReference type="ARBA" id="ARBA00004141"/>
    </source>
</evidence>
<evidence type="ECO:0000256" key="7">
    <source>
        <dbReference type="SAM" id="Phobius"/>
    </source>
</evidence>
<name>A0A923HQB8_9BURK</name>
<protein>
    <submittedName>
        <fullName evidence="8">Divalent metal cation transporter</fullName>
    </submittedName>
</protein>
<evidence type="ECO:0000313" key="8">
    <source>
        <dbReference type="EMBL" id="MBC3881993.1"/>
    </source>
</evidence>
<comment type="subcellular location">
    <subcellularLocation>
        <location evidence="1">Membrane</location>
        <topology evidence="1">Multi-pass membrane protein</topology>
    </subcellularLocation>
</comment>
<sequence length="440" mass="45962">MSEQDPFVRKLPRIHPQHPHATAHHKRGVATRFAQFRHKGAGAIAAFLAVLGPGLLAGLSDDDPAGITTYSVLGTDFGYRLLWIIPFSTILLVQFHMLAVRIGAATGKGFVAVIRQHWGRFWGYAAVVGLLFANFGTICAEYAGISAALGLIQVPAWLSAPIAGFLICAVVIFGSFHRVERILLLISASLALYIVDGILAGPDWSAVVHQSLIPHFPSDHAGWVAIAATLGTTLAPWGLAFIQSYAVDKKITVASLKWERVDVVIGSILTGVIGLAIAVACAATLNKSGIHIVDASDAAAALKPLAGSFATILFGVGLLGASLLAAAIVPLATAYSIAEGIGAPASLDLDSKHFQFFYAAFVVLTVAAASVVSIPGLPLIPLIYSSQVVNAVLLPLHAIALYLLASNTNLMGDAVIGFKNRVAVILSILLILACVAALAI</sequence>
<reference evidence="8" key="1">
    <citation type="submission" date="2020-08" db="EMBL/GenBank/DDBJ databases">
        <title>Novel species isolated from subtropical streams in China.</title>
        <authorList>
            <person name="Lu H."/>
        </authorList>
    </citation>
    <scope>NUCLEOTIDE SEQUENCE</scope>
    <source>
        <strain evidence="8">LX22W</strain>
    </source>
</reference>
<feature type="transmembrane region" description="Helical" evidence="7">
    <location>
        <begin position="157"/>
        <end position="176"/>
    </location>
</feature>
<comment type="caution">
    <text evidence="8">The sequence shown here is derived from an EMBL/GenBank/DDBJ whole genome shotgun (WGS) entry which is preliminary data.</text>
</comment>
<evidence type="ECO:0000313" key="9">
    <source>
        <dbReference type="Proteomes" id="UP000627446"/>
    </source>
</evidence>
<feature type="transmembrane region" description="Helical" evidence="7">
    <location>
        <begin position="356"/>
        <end position="380"/>
    </location>
</feature>
<feature type="transmembrane region" description="Helical" evidence="7">
    <location>
        <begin position="80"/>
        <end position="100"/>
    </location>
</feature>
<evidence type="ECO:0000256" key="2">
    <source>
        <dbReference type="ARBA" id="ARBA00022448"/>
    </source>
</evidence>
<dbReference type="GO" id="GO:0015293">
    <property type="term" value="F:symporter activity"/>
    <property type="evidence" value="ECO:0007669"/>
    <property type="project" value="UniProtKB-KW"/>
</dbReference>
<organism evidence="8 9">
    <name type="scientific">Undibacterium nitidum</name>
    <dbReference type="NCBI Taxonomy" id="2762298"/>
    <lineage>
        <taxon>Bacteria</taxon>
        <taxon>Pseudomonadati</taxon>
        <taxon>Pseudomonadota</taxon>
        <taxon>Betaproteobacteria</taxon>
        <taxon>Burkholderiales</taxon>
        <taxon>Oxalobacteraceae</taxon>
        <taxon>Undibacterium</taxon>
    </lineage>
</organism>
<dbReference type="GO" id="GO:0005886">
    <property type="term" value="C:plasma membrane"/>
    <property type="evidence" value="ECO:0007669"/>
    <property type="project" value="TreeGrafter"/>
</dbReference>
<keyword evidence="2" id="KW-0813">Transport</keyword>
<evidence type="ECO:0000256" key="6">
    <source>
        <dbReference type="ARBA" id="ARBA00023136"/>
    </source>
</evidence>
<feature type="transmembrane region" description="Helical" evidence="7">
    <location>
        <begin position="305"/>
        <end position="335"/>
    </location>
</feature>
<dbReference type="AlphaFoldDB" id="A0A923HQB8"/>
<evidence type="ECO:0000256" key="5">
    <source>
        <dbReference type="ARBA" id="ARBA00022989"/>
    </source>
</evidence>
<feature type="transmembrane region" description="Helical" evidence="7">
    <location>
        <begin position="392"/>
        <end position="410"/>
    </location>
</feature>
<accession>A0A923HQB8</accession>
<feature type="transmembrane region" description="Helical" evidence="7">
    <location>
        <begin position="221"/>
        <end position="242"/>
    </location>
</feature>
<keyword evidence="4" id="KW-0769">Symport</keyword>
<feature type="transmembrane region" description="Helical" evidence="7">
    <location>
        <begin position="183"/>
        <end position="201"/>
    </location>
</feature>
<dbReference type="PANTHER" id="PTHR11706:SF33">
    <property type="entry name" value="NATURAL RESISTANCE-ASSOCIATED MACROPHAGE PROTEIN 2"/>
    <property type="match status" value="1"/>
</dbReference>
<gene>
    <name evidence="8" type="ORF">H8K36_11440</name>
</gene>
<dbReference type="PANTHER" id="PTHR11706">
    <property type="entry name" value="SOLUTE CARRIER PROTEIN FAMILY 11 MEMBER"/>
    <property type="match status" value="1"/>
</dbReference>
<dbReference type="GO" id="GO:0015086">
    <property type="term" value="F:cadmium ion transmembrane transporter activity"/>
    <property type="evidence" value="ECO:0007669"/>
    <property type="project" value="TreeGrafter"/>
</dbReference>
<feature type="transmembrane region" description="Helical" evidence="7">
    <location>
        <begin position="263"/>
        <end position="285"/>
    </location>
</feature>
<dbReference type="InterPro" id="IPR001046">
    <property type="entry name" value="NRAMP_fam"/>
</dbReference>
<dbReference type="Pfam" id="PF01566">
    <property type="entry name" value="Nramp"/>
    <property type="match status" value="1"/>
</dbReference>
<dbReference type="EMBL" id="JACOFZ010000003">
    <property type="protein sequence ID" value="MBC3881993.1"/>
    <property type="molecule type" value="Genomic_DNA"/>
</dbReference>
<feature type="transmembrane region" description="Helical" evidence="7">
    <location>
        <begin position="121"/>
        <end position="145"/>
    </location>
</feature>
<dbReference type="GO" id="GO:0005384">
    <property type="term" value="F:manganese ion transmembrane transporter activity"/>
    <property type="evidence" value="ECO:0007669"/>
    <property type="project" value="TreeGrafter"/>
</dbReference>